<dbReference type="PANTHER" id="PTHR19446">
    <property type="entry name" value="REVERSE TRANSCRIPTASES"/>
    <property type="match status" value="1"/>
</dbReference>
<dbReference type="STRING" id="35722.A0A0B7N6P4"/>
<dbReference type="InterPro" id="IPR000477">
    <property type="entry name" value="RT_dom"/>
</dbReference>
<dbReference type="Proteomes" id="UP000054107">
    <property type="component" value="Unassembled WGS sequence"/>
</dbReference>
<name>A0A0B7N6P4_9FUNG</name>
<dbReference type="InterPro" id="IPR043502">
    <property type="entry name" value="DNA/RNA_pol_sf"/>
</dbReference>
<proteinExistence type="predicted"/>
<gene>
    <name evidence="2" type="primary">PARPA_04484.1 scaffold 14216</name>
</gene>
<organism evidence="2 3">
    <name type="scientific">Parasitella parasitica</name>
    <dbReference type="NCBI Taxonomy" id="35722"/>
    <lineage>
        <taxon>Eukaryota</taxon>
        <taxon>Fungi</taxon>
        <taxon>Fungi incertae sedis</taxon>
        <taxon>Mucoromycota</taxon>
        <taxon>Mucoromycotina</taxon>
        <taxon>Mucoromycetes</taxon>
        <taxon>Mucorales</taxon>
        <taxon>Mucorineae</taxon>
        <taxon>Mucoraceae</taxon>
        <taxon>Parasitella</taxon>
    </lineage>
</organism>
<dbReference type="SUPFAM" id="SSF56672">
    <property type="entry name" value="DNA/RNA polymerases"/>
    <property type="match status" value="1"/>
</dbReference>
<dbReference type="AlphaFoldDB" id="A0A0B7N6P4"/>
<dbReference type="PROSITE" id="PS50878">
    <property type="entry name" value="RT_POL"/>
    <property type="match status" value="1"/>
</dbReference>
<evidence type="ECO:0000259" key="1">
    <source>
        <dbReference type="PROSITE" id="PS50878"/>
    </source>
</evidence>
<evidence type="ECO:0000313" key="3">
    <source>
        <dbReference type="Proteomes" id="UP000054107"/>
    </source>
</evidence>
<dbReference type="EMBL" id="LN725154">
    <property type="protein sequence ID" value="CEP10719.1"/>
    <property type="molecule type" value="Genomic_DNA"/>
</dbReference>
<reference evidence="2 3" key="1">
    <citation type="submission" date="2014-09" db="EMBL/GenBank/DDBJ databases">
        <authorList>
            <person name="Ellenberger Sabrina"/>
        </authorList>
    </citation>
    <scope>NUCLEOTIDE SEQUENCE [LARGE SCALE GENOMIC DNA]</scope>
    <source>
        <strain evidence="2 3">CBS 412.66</strain>
    </source>
</reference>
<evidence type="ECO:0000313" key="2">
    <source>
        <dbReference type="EMBL" id="CEP10719.1"/>
    </source>
</evidence>
<accession>A0A0B7N6P4</accession>
<feature type="non-terminal residue" evidence="2">
    <location>
        <position position="176"/>
    </location>
</feature>
<keyword evidence="3" id="KW-1185">Reference proteome</keyword>
<sequence>HKEHPTLLFLDIKSAYDTTDRNIIWNALQDANIDIPFLTTLQLLFNNVQIEVLLNGHVSSAPFNPITGVLQGSTLSPHLYSIYINSLAQALRDESTSATNNIYSTIRVPQTQPISSGNTPSPLIMNSLFFADDVVILGNARNTQALLDIAEQHSISLGYRWNPLKSAIILPPHLQS</sequence>
<protein>
    <recommendedName>
        <fullName evidence="1">Reverse transcriptase domain-containing protein</fullName>
    </recommendedName>
</protein>
<feature type="non-terminal residue" evidence="2">
    <location>
        <position position="1"/>
    </location>
</feature>
<dbReference type="Pfam" id="PF00078">
    <property type="entry name" value="RVT_1"/>
    <property type="match status" value="1"/>
</dbReference>
<feature type="domain" description="Reverse transcriptase" evidence="1">
    <location>
        <begin position="1"/>
        <end position="176"/>
    </location>
</feature>
<dbReference type="OrthoDB" id="417908at2759"/>